<evidence type="ECO:0000313" key="4">
    <source>
        <dbReference type="Proteomes" id="UP000283786"/>
    </source>
</evidence>
<accession>A0A418SIB2</accession>
<reference evidence="3 4" key="1">
    <citation type="submission" date="2020-08" db="EMBL/GenBank/DDBJ databases">
        <title>Genome sequence of Rhodobacteraceae bacterium Lw-13e.</title>
        <authorList>
            <person name="Poehlein A."/>
            <person name="Wolter L."/>
            <person name="Daniel R."/>
            <person name="Brinkhoff T."/>
        </authorList>
    </citation>
    <scope>NUCLEOTIDE SEQUENCE [LARGE SCALE GENOMIC DNA]</scope>
    <source>
        <strain evidence="3 4">Lw-13e</strain>
    </source>
</reference>
<keyword evidence="2" id="KW-0812">Transmembrane</keyword>
<feature type="region of interest" description="Disordered" evidence="1">
    <location>
        <begin position="157"/>
        <end position="187"/>
    </location>
</feature>
<dbReference type="AlphaFoldDB" id="A0A418SIB2"/>
<dbReference type="EMBL" id="CP060436">
    <property type="protein sequence ID" value="QPM88993.1"/>
    <property type="molecule type" value="Genomic_DNA"/>
</dbReference>
<gene>
    <name evidence="3" type="ORF">PSAL_001960</name>
</gene>
<dbReference type="Pfam" id="PF14316">
    <property type="entry name" value="DUF4381"/>
    <property type="match status" value="1"/>
</dbReference>
<feature type="compositionally biased region" description="Low complexity" evidence="1">
    <location>
        <begin position="176"/>
        <end position="187"/>
    </location>
</feature>
<dbReference type="InterPro" id="IPR025489">
    <property type="entry name" value="DUF4381"/>
</dbReference>
<feature type="compositionally biased region" description="Basic residues" evidence="1">
    <location>
        <begin position="157"/>
        <end position="175"/>
    </location>
</feature>
<keyword evidence="2" id="KW-0472">Membrane</keyword>
<sequence length="187" mass="20221">MNEEIPQTGGAAPDNLIDLINQLIQPPPPDPVTMTPQTWGWVVLAGLLALVLCGALWRWLAHRRANAYRRAALFQLQNAATTAEVAVILRRAALAAYPRAQVAGLTGPAWTAFLTDSGKATFPEAEATELTRAPYRDETAAPSPALIAAAGHWLRSHRPPAADKRRRLARIRPSLRRATSARSGGRA</sequence>
<keyword evidence="2" id="KW-1133">Transmembrane helix</keyword>
<dbReference type="Proteomes" id="UP000283786">
    <property type="component" value="Chromosome"/>
</dbReference>
<name>A0A418SIB2_9RHOB</name>
<evidence type="ECO:0000256" key="1">
    <source>
        <dbReference type="SAM" id="MobiDB-lite"/>
    </source>
</evidence>
<evidence type="ECO:0000313" key="3">
    <source>
        <dbReference type="EMBL" id="QPM88993.1"/>
    </source>
</evidence>
<dbReference type="OrthoDB" id="283083at2"/>
<proteinExistence type="predicted"/>
<evidence type="ECO:0000256" key="2">
    <source>
        <dbReference type="SAM" id="Phobius"/>
    </source>
</evidence>
<dbReference type="RefSeq" id="WP_119838668.1">
    <property type="nucleotide sequence ID" value="NZ_CP060436.1"/>
</dbReference>
<protein>
    <recommendedName>
        <fullName evidence="5">DUF4381 domain-containing protein</fullName>
    </recommendedName>
</protein>
<evidence type="ECO:0008006" key="5">
    <source>
        <dbReference type="Google" id="ProtNLM"/>
    </source>
</evidence>
<dbReference type="KEGG" id="palw:PSAL_001960"/>
<organism evidence="3 4">
    <name type="scientific">Pseudooceanicola algae</name>
    <dbReference type="NCBI Taxonomy" id="1537215"/>
    <lineage>
        <taxon>Bacteria</taxon>
        <taxon>Pseudomonadati</taxon>
        <taxon>Pseudomonadota</taxon>
        <taxon>Alphaproteobacteria</taxon>
        <taxon>Rhodobacterales</taxon>
        <taxon>Paracoccaceae</taxon>
        <taxon>Pseudooceanicola</taxon>
    </lineage>
</organism>
<keyword evidence="4" id="KW-1185">Reference proteome</keyword>
<feature type="transmembrane region" description="Helical" evidence="2">
    <location>
        <begin position="39"/>
        <end position="60"/>
    </location>
</feature>